<reference evidence="2" key="2">
    <citation type="submission" date="2016-02" db="EMBL/GenBank/DDBJ databases">
        <title>Draft genome sequence of five rapidly growing Mycobacterium species.</title>
        <authorList>
            <person name="Katahira K."/>
            <person name="Gotou Y."/>
            <person name="Iida K."/>
            <person name="Ogura Y."/>
            <person name="Hayashi T."/>
        </authorList>
    </citation>
    <scope>NUCLEOTIDE SEQUENCE [LARGE SCALE GENOMIC DNA]</scope>
    <source>
        <strain evidence="2">JCM15298</strain>
    </source>
</reference>
<feature type="non-terminal residue" evidence="1">
    <location>
        <position position="1"/>
    </location>
</feature>
<proteinExistence type="predicted"/>
<reference evidence="2" key="1">
    <citation type="journal article" date="2016" name="Genome Announc.">
        <title>Draft Genome Sequences of Five Rapidly Growing Mycobacterium Species, M. thermoresistibile, M. fortuitum subsp. acetamidolyticum, M. canariasense, M. brisbanense, and M. novocastrense.</title>
        <authorList>
            <person name="Katahira K."/>
            <person name="Ogura Y."/>
            <person name="Gotoh Y."/>
            <person name="Hayashi T."/>
        </authorList>
    </citation>
    <scope>NUCLEOTIDE SEQUENCE [LARGE SCALE GENOMIC DNA]</scope>
    <source>
        <strain evidence="2">JCM15298</strain>
    </source>
</reference>
<evidence type="ECO:0000313" key="1">
    <source>
        <dbReference type="EMBL" id="GAS93080.1"/>
    </source>
</evidence>
<comment type="caution">
    <text evidence="1">The sequence shown here is derived from an EMBL/GenBank/DDBJ whole genome shotgun (WGS) entry which is preliminary data.</text>
</comment>
<name>A0A117I8E7_MYCCR</name>
<accession>A0A117I8E7</accession>
<gene>
    <name evidence="1" type="ORF">RMCC_0046</name>
</gene>
<dbReference type="Proteomes" id="UP000069443">
    <property type="component" value="Unassembled WGS sequence"/>
</dbReference>
<protein>
    <submittedName>
        <fullName evidence="1">Uncharacterized protein</fullName>
    </submittedName>
</protein>
<organism evidence="1 2">
    <name type="scientific">Mycolicibacterium canariasense</name>
    <name type="common">Mycobacterium canariasense</name>
    <dbReference type="NCBI Taxonomy" id="228230"/>
    <lineage>
        <taxon>Bacteria</taxon>
        <taxon>Bacillati</taxon>
        <taxon>Actinomycetota</taxon>
        <taxon>Actinomycetes</taxon>
        <taxon>Mycobacteriales</taxon>
        <taxon>Mycobacteriaceae</taxon>
        <taxon>Mycolicibacterium</taxon>
    </lineage>
</organism>
<evidence type="ECO:0000313" key="2">
    <source>
        <dbReference type="Proteomes" id="UP000069443"/>
    </source>
</evidence>
<keyword evidence="2" id="KW-1185">Reference proteome</keyword>
<dbReference type="EMBL" id="BCSY01000005">
    <property type="protein sequence ID" value="GAS93080.1"/>
    <property type="molecule type" value="Genomic_DNA"/>
</dbReference>
<sequence length="9" mass="987">QWAPSGSVR</sequence>